<evidence type="ECO:0000259" key="1">
    <source>
        <dbReference type="PROSITE" id="PS50943"/>
    </source>
</evidence>
<dbReference type="Proteomes" id="UP000004221">
    <property type="component" value="Unassembled WGS sequence"/>
</dbReference>
<comment type="caution">
    <text evidence="2">The sequence shown here is derived from an EMBL/GenBank/DDBJ whole genome shotgun (WGS) entry which is preliminary data.</text>
</comment>
<organism evidence="2 3">
    <name type="scientific">Nitrolancea hollandica Lb</name>
    <dbReference type="NCBI Taxonomy" id="1129897"/>
    <lineage>
        <taxon>Bacteria</taxon>
        <taxon>Pseudomonadati</taxon>
        <taxon>Thermomicrobiota</taxon>
        <taxon>Thermomicrobia</taxon>
        <taxon>Sphaerobacterales</taxon>
        <taxon>Sphaerobacterineae</taxon>
        <taxon>Sphaerobacteraceae</taxon>
        <taxon>Nitrolancea</taxon>
    </lineage>
</organism>
<gene>
    <name evidence="2" type="ORF">NITHO_650001</name>
</gene>
<evidence type="ECO:0000313" key="2">
    <source>
        <dbReference type="EMBL" id="CCF85990.1"/>
    </source>
</evidence>
<dbReference type="InterPro" id="IPR001387">
    <property type="entry name" value="Cro/C1-type_HTH"/>
</dbReference>
<reference evidence="2 3" key="1">
    <citation type="journal article" date="2012" name="ISME J.">
        <title>Nitrification expanded: discovery, physiology and genomics of a nitrite-oxidizing bacterium from the phylum Chloroflexi.</title>
        <authorList>
            <person name="Sorokin D.Y."/>
            <person name="Lucker S."/>
            <person name="Vejmelkova D."/>
            <person name="Kostrikina N.A."/>
            <person name="Kleerebezem R."/>
            <person name="Rijpstra W.I."/>
            <person name="Damste J.S."/>
            <person name="Le Paslier D."/>
            <person name="Muyzer G."/>
            <person name="Wagner M."/>
            <person name="van Loosdrecht M.C."/>
            <person name="Daims H."/>
        </authorList>
    </citation>
    <scope>NUCLEOTIDE SEQUENCE [LARGE SCALE GENOMIC DNA]</scope>
    <source>
        <strain evidence="3">none</strain>
    </source>
</reference>
<dbReference type="Gene3D" id="1.10.260.40">
    <property type="entry name" value="lambda repressor-like DNA-binding domains"/>
    <property type="match status" value="1"/>
</dbReference>
<name>I4EMS7_9BACT</name>
<dbReference type="AlphaFoldDB" id="I4EMS7"/>
<keyword evidence="3" id="KW-1185">Reference proteome</keyword>
<dbReference type="GO" id="GO:0003677">
    <property type="term" value="F:DNA binding"/>
    <property type="evidence" value="ECO:0007669"/>
    <property type="project" value="InterPro"/>
</dbReference>
<dbReference type="SUPFAM" id="SSF47413">
    <property type="entry name" value="lambda repressor-like DNA-binding domains"/>
    <property type="match status" value="1"/>
</dbReference>
<dbReference type="CDD" id="cd00093">
    <property type="entry name" value="HTH_XRE"/>
    <property type="match status" value="1"/>
</dbReference>
<protein>
    <submittedName>
        <fullName evidence="2">Transcriptional regulator, XRE family</fullName>
    </submittedName>
</protein>
<sequence length="110" mass="11554">MRALSERSGLSIAFLSEIERGLKEPSGTVLSELAAAFGVSLAELLGAVARDLTAAAVPRDLIAGRLPPDLRAALAQLDEAALAEVTRYAEYLGWRKGSAGGKKPDLTPHE</sequence>
<feature type="domain" description="HTH cro/C1-type" evidence="1">
    <location>
        <begin position="1"/>
        <end position="44"/>
    </location>
</feature>
<dbReference type="InterPro" id="IPR010982">
    <property type="entry name" value="Lambda_DNA-bd_dom_sf"/>
</dbReference>
<evidence type="ECO:0000313" key="3">
    <source>
        <dbReference type="Proteomes" id="UP000004221"/>
    </source>
</evidence>
<proteinExistence type="predicted"/>
<dbReference type="PROSITE" id="PS50943">
    <property type="entry name" value="HTH_CROC1"/>
    <property type="match status" value="1"/>
</dbReference>
<accession>I4EMS7</accession>
<dbReference type="EMBL" id="CAGS01000612">
    <property type="protein sequence ID" value="CCF85990.1"/>
    <property type="molecule type" value="Genomic_DNA"/>
</dbReference>
<dbReference type="Pfam" id="PF01381">
    <property type="entry name" value="HTH_3"/>
    <property type="match status" value="1"/>
</dbReference>